<dbReference type="SUPFAM" id="SSF56349">
    <property type="entry name" value="DNA breaking-rejoining enzymes"/>
    <property type="match status" value="1"/>
</dbReference>
<feature type="domain" description="Tyr recombinase" evidence="5">
    <location>
        <begin position="211"/>
        <end position="399"/>
    </location>
</feature>
<evidence type="ECO:0000259" key="5">
    <source>
        <dbReference type="PROSITE" id="PS51898"/>
    </source>
</evidence>
<feature type="DNA-binding region" description="H-T-H motif" evidence="3">
    <location>
        <begin position="30"/>
        <end position="49"/>
    </location>
</feature>
<dbReference type="GO" id="GO:0006310">
    <property type="term" value="P:DNA recombination"/>
    <property type="evidence" value="ECO:0007669"/>
    <property type="project" value="UniProtKB-KW"/>
</dbReference>
<accession>A0A1Z4LPQ4</accession>
<evidence type="ECO:0000256" key="1">
    <source>
        <dbReference type="ARBA" id="ARBA00023125"/>
    </source>
</evidence>
<keyword evidence="7" id="KW-1185">Reference proteome</keyword>
<gene>
    <name evidence="6" type="ORF">NIES267_27120</name>
</gene>
<dbReference type="OrthoDB" id="277085at2"/>
<proteinExistence type="predicted"/>
<dbReference type="Proteomes" id="UP000218418">
    <property type="component" value="Chromosome"/>
</dbReference>
<dbReference type="Gene3D" id="1.10.10.60">
    <property type="entry name" value="Homeodomain-like"/>
    <property type="match status" value="1"/>
</dbReference>
<evidence type="ECO:0000256" key="2">
    <source>
        <dbReference type="ARBA" id="ARBA00023172"/>
    </source>
</evidence>
<dbReference type="EMBL" id="AP018227">
    <property type="protein sequence ID" value="BAY83225.1"/>
    <property type="molecule type" value="Genomic_DNA"/>
</dbReference>
<name>A0A1Z4LPQ4_9CYAN</name>
<dbReference type="GO" id="GO:0003700">
    <property type="term" value="F:DNA-binding transcription factor activity"/>
    <property type="evidence" value="ECO:0007669"/>
    <property type="project" value="TreeGrafter"/>
</dbReference>
<evidence type="ECO:0000256" key="3">
    <source>
        <dbReference type="PROSITE-ProRule" id="PRU00335"/>
    </source>
</evidence>
<keyword evidence="2" id="KW-0233">DNA recombination</keyword>
<dbReference type="InterPro" id="IPR009057">
    <property type="entry name" value="Homeodomain-like_sf"/>
</dbReference>
<keyword evidence="1 3" id="KW-0238">DNA-binding</keyword>
<dbReference type="PRINTS" id="PR00455">
    <property type="entry name" value="HTHTETR"/>
</dbReference>
<evidence type="ECO:0000313" key="7">
    <source>
        <dbReference type="Proteomes" id="UP000218418"/>
    </source>
</evidence>
<dbReference type="Gene3D" id="1.10.443.10">
    <property type="entry name" value="Intergrase catalytic core"/>
    <property type="match status" value="1"/>
</dbReference>
<evidence type="ECO:0000259" key="4">
    <source>
        <dbReference type="PROSITE" id="PS50977"/>
    </source>
</evidence>
<protein>
    <submittedName>
        <fullName evidence="6">TetR family transcriptional regulator protein</fullName>
    </submittedName>
</protein>
<dbReference type="AlphaFoldDB" id="A0A1Z4LPQ4"/>
<dbReference type="SUPFAM" id="SSF46689">
    <property type="entry name" value="Homeodomain-like"/>
    <property type="match status" value="1"/>
</dbReference>
<dbReference type="GO" id="GO:0015074">
    <property type="term" value="P:DNA integration"/>
    <property type="evidence" value="ECO:0007669"/>
    <property type="project" value="InterPro"/>
</dbReference>
<dbReference type="Pfam" id="PF00589">
    <property type="entry name" value="Phage_integrase"/>
    <property type="match status" value="1"/>
</dbReference>
<dbReference type="PROSITE" id="PS51898">
    <property type="entry name" value="TYR_RECOMBINASE"/>
    <property type="match status" value="1"/>
</dbReference>
<reference evidence="6 7" key="1">
    <citation type="submission" date="2017-06" db="EMBL/GenBank/DDBJ databases">
        <title>Genome sequencing of cyanobaciteial culture collection at National Institute for Environmental Studies (NIES).</title>
        <authorList>
            <person name="Hirose Y."/>
            <person name="Shimura Y."/>
            <person name="Fujisawa T."/>
            <person name="Nakamura Y."/>
            <person name="Kawachi M."/>
        </authorList>
    </citation>
    <scope>NUCLEOTIDE SEQUENCE [LARGE SCALE GENOMIC DNA]</scope>
    <source>
        <strain evidence="6 7">NIES-267</strain>
    </source>
</reference>
<feature type="domain" description="HTH tetR-type" evidence="4">
    <location>
        <begin position="7"/>
        <end position="67"/>
    </location>
</feature>
<dbReference type="InterPro" id="IPR001647">
    <property type="entry name" value="HTH_TetR"/>
</dbReference>
<dbReference type="InterPro" id="IPR011010">
    <property type="entry name" value="DNA_brk_join_enz"/>
</dbReference>
<organism evidence="6 7">
    <name type="scientific">Calothrix parasitica NIES-267</name>
    <dbReference type="NCBI Taxonomy" id="1973488"/>
    <lineage>
        <taxon>Bacteria</taxon>
        <taxon>Bacillati</taxon>
        <taxon>Cyanobacteriota</taxon>
        <taxon>Cyanophyceae</taxon>
        <taxon>Nostocales</taxon>
        <taxon>Calotrichaceae</taxon>
        <taxon>Calothrix</taxon>
    </lineage>
</organism>
<evidence type="ECO:0000313" key="6">
    <source>
        <dbReference type="EMBL" id="BAY83225.1"/>
    </source>
</evidence>
<dbReference type="PANTHER" id="PTHR30055">
    <property type="entry name" value="HTH-TYPE TRANSCRIPTIONAL REGULATOR RUTR"/>
    <property type="match status" value="1"/>
</dbReference>
<dbReference type="PANTHER" id="PTHR30055:SF226">
    <property type="entry name" value="HTH-TYPE TRANSCRIPTIONAL REGULATOR PKSA"/>
    <property type="match status" value="1"/>
</dbReference>
<dbReference type="GO" id="GO:0000976">
    <property type="term" value="F:transcription cis-regulatory region binding"/>
    <property type="evidence" value="ECO:0007669"/>
    <property type="project" value="TreeGrafter"/>
</dbReference>
<dbReference type="PROSITE" id="PS50977">
    <property type="entry name" value="HTH_TETR_2"/>
    <property type="match status" value="1"/>
</dbReference>
<dbReference type="InterPro" id="IPR050109">
    <property type="entry name" value="HTH-type_TetR-like_transc_reg"/>
</dbReference>
<dbReference type="InterPro" id="IPR002104">
    <property type="entry name" value="Integrase_catalytic"/>
</dbReference>
<dbReference type="InterPro" id="IPR013762">
    <property type="entry name" value="Integrase-like_cat_sf"/>
</dbReference>
<dbReference type="Pfam" id="PF00440">
    <property type="entry name" value="TetR_N"/>
    <property type="match status" value="1"/>
</dbReference>
<sequence>MSNPQTTPTRQRIINAAVELFATQGITETTTKAVAKLAKVNEVTLFRQFGNKQGLLLAVISESPVFKELSEYLKIQATQTTSVYQALKKYSQDRLEALEQSPNLVRSVVGEAGNYPLENRQALGRSLKEANHYVAEFLATVMERERLQVHLPPKKLASLLNIMLLGYAVMEFTSEFHELWHGKDEFLEDLITLFLMGANNSTNLVSSELVKIEKVIDLPSNTVQLILQRAKKSGLRDYALIYILFAAGLSTAEITNLEKNNQICDTNQHLLQIVNGEFRQVPVNQWIVGKRYGSYTNNPLTKYLKSRKDEHSALFLNNDGMPMSEAEIREYWQTLTESLLTPEGKEPGIEQARNTWCVEMLMKGISLDNMSLITGWDLQKLEPYQRRAKEKFALEQAVKLDNKS</sequence>
<dbReference type="Gene3D" id="1.10.357.10">
    <property type="entry name" value="Tetracycline Repressor, domain 2"/>
    <property type="match status" value="1"/>
</dbReference>